<dbReference type="PANTHER" id="PTHR47457:SF1">
    <property type="entry name" value="BTB DOMAIN-CONTAINING PROTEIN-RELATED"/>
    <property type="match status" value="1"/>
</dbReference>
<feature type="domain" description="F5/8 type C" evidence="2">
    <location>
        <begin position="157"/>
        <end position="266"/>
    </location>
</feature>
<evidence type="ECO:0000313" key="3">
    <source>
        <dbReference type="EMBL" id="KAJ4459835.1"/>
    </source>
</evidence>
<evidence type="ECO:0000256" key="1">
    <source>
        <dbReference type="SAM" id="Coils"/>
    </source>
</evidence>
<dbReference type="PROSITE" id="PS50022">
    <property type="entry name" value="FA58C_3"/>
    <property type="match status" value="1"/>
</dbReference>
<proteinExistence type="predicted"/>
<name>A0ABQ8UKV3_9EUKA</name>
<feature type="coiled-coil region" evidence="1">
    <location>
        <begin position="45"/>
        <end position="93"/>
    </location>
</feature>
<dbReference type="EMBL" id="JAPMOS010000017">
    <property type="protein sequence ID" value="KAJ4459835.1"/>
    <property type="molecule type" value="Genomic_DNA"/>
</dbReference>
<sequence length="271" mass="29476">MAPPGSAADADCPGRCAPDGDDLAAAPHERNGVVVAQVGLLRQRLAETSAELVQTRAQLAQCRAAQGRTQHDLAQAEARLARCQAQLAQTQQYDMDDRGLFYYLGTRGRTQPWRNPAEAGWVTVSRSSECKHPAGKASDLTGRQPCSSFTQDLPGSWWRVDLGAGRRFTPTRYTLRHSNVPGYVDFGLRSWRLEGSVDGGATWRTLDEHATGDPRGEIPARVDAAATFAVAPERAFPARLFRVLMTGPSPSGHHHLMLSGLEMYGSLGQQQ</sequence>
<dbReference type="Proteomes" id="UP001141327">
    <property type="component" value="Unassembled WGS sequence"/>
</dbReference>
<dbReference type="InterPro" id="IPR000421">
    <property type="entry name" value="FA58C"/>
</dbReference>
<comment type="caution">
    <text evidence="3">The sequence shown here is derived from an EMBL/GenBank/DDBJ whole genome shotgun (WGS) entry which is preliminary data.</text>
</comment>
<accession>A0ABQ8UKV3</accession>
<dbReference type="Gene3D" id="2.60.120.260">
    <property type="entry name" value="Galactose-binding domain-like"/>
    <property type="match status" value="1"/>
</dbReference>
<keyword evidence="1" id="KW-0175">Coiled coil</keyword>
<dbReference type="PANTHER" id="PTHR47457">
    <property type="entry name" value="OS05G0345500 PROTEIN"/>
    <property type="match status" value="1"/>
</dbReference>
<dbReference type="InterPro" id="IPR008979">
    <property type="entry name" value="Galactose-bd-like_sf"/>
</dbReference>
<protein>
    <submittedName>
        <fullName evidence="3">E3 ubiquitin-protein ligase HECTD1</fullName>
    </submittedName>
</protein>
<evidence type="ECO:0000259" key="2">
    <source>
        <dbReference type="PROSITE" id="PS50022"/>
    </source>
</evidence>
<organism evidence="3 4">
    <name type="scientific">Paratrimastix pyriformis</name>
    <dbReference type="NCBI Taxonomy" id="342808"/>
    <lineage>
        <taxon>Eukaryota</taxon>
        <taxon>Metamonada</taxon>
        <taxon>Preaxostyla</taxon>
        <taxon>Paratrimastigidae</taxon>
        <taxon>Paratrimastix</taxon>
    </lineage>
</organism>
<dbReference type="SUPFAM" id="SSF49785">
    <property type="entry name" value="Galactose-binding domain-like"/>
    <property type="match status" value="1"/>
</dbReference>
<reference evidence="3" key="1">
    <citation type="journal article" date="2022" name="bioRxiv">
        <title>Genomics of Preaxostyla Flagellates Illuminates Evolutionary Transitions and the Path Towards Mitochondrial Loss.</title>
        <authorList>
            <person name="Novak L.V.F."/>
            <person name="Treitli S.C."/>
            <person name="Pyrih J."/>
            <person name="Halakuc P."/>
            <person name="Pipaliya S.V."/>
            <person name="Vacek V."/>
            <person name="Brzon O."/>
            <person name="Soukal P."/>
            <person name="Eme L."/>
            <person name="Dacks J.B."/>
            <person name="Karnkowska A."/>
            <person name="Elias M."/>
            <person name="Hampl V."/>
        </authorList>
    </citation>
    <scope>NUCLEOTIDE SEQUENCE</scope>
    <source>
        <strain evidence="3">RCP-MX</strain>
    </source>
</reference>
<gene>
    <name evidence="3" type="ORF">PAPYR_4242</name>
</gene>
<evidence type="ECO:0000313" key="4">
    <source>
        <dbReference type="Proteomes" id="UP001141327"/>
    </source>
</evidence>
<keyword evidence="4" id="KW-1185">Reference proteome</keyword>